<name>A0A1U9K664_9BACL</name>
<dbReference type="STRING" id="1471761.B0W44_06755"/>
<dbReference type="Pfam" id="PF01479">
    <property type="entry name" value="S4"/>
    <property type="match status" value="1"/>
</dbReference>
<dbReference type="Pfam" id="PF17774">
    <property type="entry name" value="YlmH_RBD"/>
    <property type="match status" value="1"/>
</dbReference>
<dbReference type="PANTHER" id="PTHR13633">
    <property type="entry name" value="MITOCHONDRIAL TRANSCRIPTION RESCUE FACTOR 1"/>
    <property type="match status" value="1"/>
</dbReference>
<dbReference type="InterPro" id="IPR040591">
    <property type="entry name" value="RqcP2_RBD"/>
</dbReference>
<dbReference type="Gene3D" id="3.30.70.330">
    <property type="match status" value="1"/>
</dbReference>
<dbReference type="SMART" id="SM00363">
    <property type="entry name" value="S4"/>
    <property type="match status" value="1"/>
</dbReference>
<evidence type="ECO:0000313" key="4">
    <source>
        <dbReference type="Proteomes" id="UP000188603"/>
    </source>
</evidence>
<dbReference type="EMBL" id="CP019699">
    <property type="protein sequence ID" value="AQS55531.1"/>
    <property type="molecule type" value="Genomic_DNA"/>
</dbReference>
<dbReference type="PROSITE" id="PS50889">
    <property type="entry name" value="S4"/>
    <property type="match status" value="1"/>
</dbReference>
<dbReference type="PANTHER" id="PTHR13633:SF3">
    <property type="entry name" value="MITOCHONDRIAL TRANSCRIPTION RESCUE FACTOR 1"/>
    <property type="match status" value="1"/>
</dbReference>
<dbReference type="OrthoDB" id="9812787at2"/>
<keyword evidence="4" id="KW-1185">Reference proteome</keyword>
<reference evidence="3 4" key="1">
    <citation type="journal article" date="2015" name="Int. J. Syst. Evol. Microbiol.">
        <title>Novibacillus thermophilus gen. nov., sp. nov., a Gram-staining-negative and moderately thermophilic member of the family Thermoactinomycetaceae.</title>
        <authorList>
            <person name="Yang G."/>
            <person name="Chen J."/>
            <person name="Zhou S."/>
        </authorList>
    </citation>
    <scope>NUCLEOTIDE SEQUENCE [LARGE SCALE GENOMIC DNA]</scope>
    <source>
        <strain evidence="3 4">SG-1</strain>
    </source>
</reference>
<accession>A0A1U9K664</accession>
<evidence type="ECO:0000259" key="2">
    <source>
        <dbReference type="SMART" id="SM00363"/>
    </source>
</evidence>
<gene>
    <name evidence="3" type="ORF">B0W44_06755</name>
</gene>
<evidence type="ECO:0000256" key="1">
    <source>
        <dbReference type="PROSITE-ProRule" id="PRU00182"/>
    </source>
</evidence>
<dbReference type="SUPFAM" id="SSF55174">
    <property type="entry name" value="Alpha-L RNA-binding motif"/>
    <property type="match status" value="1"/>
</dbReference>
<dbReference type="CDD" id="cd00165">
    <property type="entry name" value="S4"/>
    <property type="match status" value="1"/>
</dbReference>
<evidence type="ECO:0000313" key="3">
    <source>
        <dbReference type="EMBL" id="AQS55531.1"/>
    </source>
</evidence>
<organism evidence="3 4">
    <name type="scientific">Novibacillus thermophilus</name>
    <dbReference type="NCBI Taxonomy" id="1471761"/>
    <lineage>
        <taxon>Bacteria</taxon>
        <taxon>Bacillati</taxon>
        <taxon>Bacillota</taxon>
        <taxon>Bacilli</taxon>
        <taxon>Bacillales</taxon>
        <taxon>Thermoactinomycetaceae</taxon>
        <taxon>Novibacillus</taxon>
    </lineage>
</organism>
<dbReference type="KEGG" id="ntr:B0W44_06755"/>
<dbReference type="RefSeq" id="WP_077719395.1">
    <property type="nucleotide sequence ID" value="NZ_CP019699.1"/>
</dbReference>
<dbReference type="Gene3D" id="3.10.290.10">
    <property type="entry name" value="RNA-binding S4 domain"/>
    <property type="match status" value="1"/>
</dbReference>
<dbReference type="InterPro" id="IPR048443">
    <property type="entry name" value="RqcP2_N"/>
</dbReference>
<dbReference type="GO" id="GO:0003723">
    <property type="term" value="F:RNA binding"/>
    <property type="evidence" value="ECO:0007669"/>
    <property type="project" value="UniProtKB-KW"/>
</dbReference>
<dbReference type="Pfam" id="PF21278">
    <property type="entry name" value="YlmH_1st"/>
    <property type="match status" value="1"/>
</dbReference>
<proteinExistence type="predicted"/>
<dbReference type="InterPro" id="IPR036986">
    <property type="entry name" value="S4_RNA-bd_sf"/>
</dbReference>
<dbReference type="InterPro" id="IPR012677">
    <property type="entry name" value="Nucleotide-bd_a/b_plait_sf"/>
</dbReference>
<dbReference type="AlphaFoldDB" id="A0A1U9K664"/>
<protein>
    <recommendedName>
        <fullName evidence="2">RNA-binding S4 domain-containing protein</fullName>
    </recommendedName>
</protein>
<sequence>MKAEPSILQHFREDERPFIERVEELIERVTVRQRPELTNFLNPRQRSILRTLVQRSADVRCVFDGGYEQAEYKRCFIAPDYWQARPDEMDLRFLQIHGKSPFHTLHHRDYLGALLHLGIERDKIGDLLTVEDGCQVVTTREMGMYIRLNLKQVHRVRVTVEDIEREQLTVPEESLKERTVSVASRRLDAVLSAAYPLSRSKTVPLIQSGKCKLNWKVEQNPAATVSPGDTLSLRGYGRVRVLAVEGETKRGRTRLRIGSPTR</sequence>
<keyword evidence="1" id="KW-0694">RNA-binding</keyword>
<dbReference type="InterPro" id="IPR002942">
    <property type="entry name" value="S4_RNA-bd"/>
</dbReference>
<dbReference type="Gene3D" id="3.30.1370.160">
    <property type="match status" value="1"/>
</dbReference>
<feature type="domain" description="RNA-binding S4" evidence="2">
    <location>
        <begin position="185"/>
        <end position="247"/>
    </location>
</feature>
<dbReference type="Proteomes" id="UP000188603">
    <property type="component" value="Chromosome"/>
</dbReference>